<feature type="domain" description="Fibronectin type-III" evidence="3">
    <location>
        <begin position="923"/>
        <end position="1017"/>
    </location>
</feature>
<evidence type="ECO:0000256" key="2">
    <source>
        <dbReference type="SAM" id="SignalP"/>
    </source>
</evidence>
<dbReference type="InterPro" id="IPR026444">
    <property type="entry name" value="Secre_tail"/>
</dbReference>
<name>A0A967E6Z0_9FLAO</name>
<dbReference type="Pfam" id="PF18962">
    <property type="entry name" value="Por_Secre_tail"/>
    <property type="match status" value="1"/>
</dbReference>
<reference evidence="4" key="1">
    <citation type="submission" date="2020-03" db="EMBL/GenBank/DDBJ databases">
        <title>Psychroflexus Maritimus sp. nov., isolate from marine sediment.</title>
        <authorList>
            <person name="Zhong Y.-L."/>
        </authorList>
    </citation>
    <scope>NUCLEOTIDE SEQUENCE</scope>
    <source>
        <strain evidence="4">C1</strain>
    </source>
</reference>
<dbReference type="InterPro" id="IPR013783">
    <property type="entry name" value="Ig-like_fold"/>
</dbReference>
<evidence type="ECO:0000313" key="4">
    <source>
        <dbReference type="EMBL" id="NGZ90231.1"/>
    </source>
</evidence>
<evidence type="ECO:0000313" key="5">
    <source>
        <dbReference type="Proteomes" id="UP000643701"/>
    </source>
</evidence>
<proteinExistence type="predicted"/>
<sequence>MKKITMLVMLFLSLLTYGQTLTETYTAGDISTGDDAYDENCSELLSITLPSDNDWLITSVDVSYDMTAQNGGWMSEQRSQLHLVNSNSTEDDVFSGSGTSTGTFNYDRTGVTFANGIFAAGTQLDFELRAWRTYSSSGEDGCTDYNQKVDNDSWTITVTYEEAPDCQFASGITLDEITDTTADLSWNASPSETEGYTYVVMNQGDAPDEATAVVTGTTAVGETTVNLVGLEGQTNYSFYIKTNCANDEESDWTPVFSFETECGAVGDFDTDFGDEDAGLLPNCWSGITNSTGNFPSLEVTTFSSPTYGDQQVRFQSSGDVDTEHYLISPVLNNLTDGDKRVRFSARQVTASHANVMEVGTMSDPEDENTFTSIQTINFEGNETEDYFTILEGIDTNDEHFVFKVTFSNTFSTVALDRVFYEDAPDCVEPTNFEASFVGNDSVDLEWLGSSTALVYEVVYSDIEGFDPDSEGTSVFVEDGTSTTISDLFENTTYEFYVRSVCDEDGNSAWSNLLTETTLFPGAACATPLEVTALPYSDSDNVENFGNFLSSEDRPDLDGAQVSNGSGSASYLNGPDVVYAFTPTEDGVYNFDLTTDVDDWTSLWLFEGCPFTSVVGYHVTTSGLTRSLPEVALEQNVTYYVVASGWTVGTGPESYNYTLDITQEECPSPYFIELTDTTTTTADIEWGEISTADNYNWVVVALGDDVEDENNHVASGSETTNSVNLSGLDQGTRYEFYISTECGETETDFAEAFEFATECALIGDFETDFGNEETGLVPICWNGITNSTGSLPYLEVTTFSSPTIGEKQVRFASSGDEDTEHFLVSPELNNLVDGEKRLRFNARQLTATHANTMEVGVMSDPNDETSFVSIETINFEENSMEEFEVELLGLTTEAHFAFRVTFSQTFSTVLLDQVIYEDIPTCLRPSDIELLATTTDGADFSWNEIDNAEAYNWIIVEAGTDAELEENHVVTGTSATSTANVTGLNAGTFYDFYVVTDCGETDGESMLSNPVNFNTECDTFGNFENDFGSETLDELPLCWSGITNSAGTPQFNVSTSGSPEFGGQQMLIQSSNDADTEHFLVSPELNNFTDVDKRLRFNARQLSSFGSNVIEVGTMTDPTDEATFTSLESITLSDNDAEEFEYIFEEGIEDDYFAFKFTFSGTFQVVYIDQVIYDDAPECLSVEDLVVDGLSETTADFSWEGNDTATDYNWFVFEEDADVEEDDALFEGTTAETNATVEGLTGETSYILVVQTACDQELSELEQVEFFTGYCTPSSSNTSDYIEEFSTSGAVTNVSVVKDEISPDGYQDLSETDIVTSFPGGEFDISNTFNYTSNNVGIWIDFNNNLQFEEDELVFFESASSNTKTGTISIPSEIEEGSYRMRLRARFGTFTDVTPCGSQTFADAIDFTLEVQSAPDCPQPSELTLGEVGASTVGFSWAGSEANLDYTWYVYEAGADPETATAVDTGTTSETNAISNDFLTEDVSSYDIYVEANCADDEVSSLTGPINFEVAACEVEEQCVYTFELEDDFGDGWNGNSMDVLLDGEVVATIGLDFTSGSSFTEEVTLCQDQEFELYWNAGGGFPTEVGVEIIDPDGDSIYSKAPGVGSQDSSLFTGTACPSDPVFANVQIIHNSPDAAASSVDVYLNGDLLPDLTGVDFRTASEFLLAPATEEITVDVVPAGQDIADSVHTENFTLAEDESYIIVANGFVNDDFELSVYAGAQETSAEAEETAVLVHHGSPDAPVVNVANQATGDDLVTGIAFTEFQGYLDLPESDYILDITDTNGDVVASYEAPLATLALGGNAITVVASGLLAADAEDVDAFGLWVALPTGGDLVPLPLVEVLPAPMEPAPTPTEEEENVISLFSNAYTDEPVDTFLTVWSAAELEDIQIQGVDTKLYTNLDFAGIETVANPIDATQMDFFHLDVWSPNATTFRIKLVDLGDGVVEGEIAYEIPQEEWVSLEIDLADFADADLVTNPDNLLTVRNSIQQIIISGLPVGAVTAYVDNIYFSQEPVSTIDFDSSNFSYYPVPVKANLNIQSTSTVEQVEVFNTLGQRVISVQPKTEMPVVNMQSLQTGVYLMKVQINGNQETFQI</sequence>
<dbReference type="Gene3D" id="2.60.120.200">
    <property type="match status" value="3"/>
</dbReference>
<dbReference type="Gene3D" id="2.60.40.10">
    <property type="entry name" value="Immunoglobulins"/>
    <property type="match status" value="5"/>
</dbReference>
<gene>
    <name evidence="4" type="ORF">G7034_08190</name>
</gene>
<dbReference type="SMART" id="SM00060">
    <property type="entry name" value="FN3"/>
    <property type="match status" value="6"/>
</dbReference>
<evidence type="ECO:0000259" key="3">
    <source>
        <dbReference type="PROSITE" id="PS50853"/>
    </source>
</evidence>
<dbReference type="Pfam" id="PF14344">
    <property type="entry name" value="DUF4397"/>
    <property type="match status" value="1"/>
</dbReference>
<feature type="domain" description="Fibronectin type-III" evidence="3">
    <location>
        <begin position="667"/>
        <end position="759"/>
    </location>
</feature>
<feature type="domain" description="Fibronectin type-III" evidence="3">
    <location>
        <begin position="428"/>
        <end position="520"/>
    </location>
</feature>
<dbReference type="InterPro" id="IPR045474">
    <property type="entry name" value="GEVED"/>
</dbReference>
<dbReference type="PROSITE" id="PS50853">
    <property type="entry name" value="FN3"/>
    <property type="match status" value="5"/>
</dbReference>
<dbReference type="Pfam" id="PF00041">
    <property type="entry name" value="fn3"/>
    <property type="match status" value="1"/>
</dbReference>
<dbReference type="InterPro" id="IPR025510">
    <property type="entry name" value="DUF4397"/>
</dbReference>
<feature type="domain" description="Fibronectin type-III" evidence="3">
    <location>
        <begin position="168"/>
        <end position="263"/>
    </location>
</feature>
<keyword evidence="5" id="KW-1185">Reference proteome</keyword>
<dbReference type="SUPFAM" id="SSF49265">
    <property type="entry name" value="Fibronectin type III"/>
    <property type="match status" value="2"/>
</dbReference>
<dbReference type="CDD" id="cd00063">
    <property type="entry name" value="FN3"/>
    <property type="match status" value="2"/>
</dbReference>
<organism evidence="4 5">
    <name type="scientific">Psychroflexus maritimus</name>
    <dbReference type="NCBI Taxonomy" id="2714865"/>
    <lineage>
        <taxon>Bacteria</taxon>
        <taxon>Pseudomonadati</taxon>
        <taxon>Bacteroidota</taxon>
        <taxon>Flavobacteriia</taxon>
        <taxon>Flavobacteriales</taxon>
        <taxon>Flavobacteriaceae</taxon>
        <taxon>Psychroflexus</taxon>
    </lineage>
</organism>
<dbReference type="Proteomes" id="UP000643701">
    <property type="component" value="Unassembled WGS sequence"/>
</dbReference>
<accession>A0A967E6Z0</accession>
<feature type="domain" description="Fibronectin type-III" evidence="3">
    <location>
        <begin position="1180"/>
        <end position="1274"/>
    </location>
</feature>
<feature type="signal peptide" evidence="2">
    <location>
        <begin position="1"/>
        <end position="22"/>
    </location>
</feature>
<protein>
    <submittedName>
        <fullName evidence="4">DUF4397 domain-containing protein</fullName>
    </submittedName>
</protein>
<comment type="caution">
    <text evidence="4">The sequence shown here is derived from an EMBL/GenBank/DDBJ whole genome shotgun (WGS) entry which is preliminary data.</text>
</comment>
<feature type="non-terminal residue" evidence="4">
    <location>
        <position position="2093"/>
    </location>
</feature>
<dbReference type="InterPro" id="IPR036116">
    <property type="entry name" value="FN3_sf"/>
</dbReference>
<dbReference type="RefSeq" id="WP_166400482.1">
    <property type="nucleotide sequence ID" value="NZ_JAANAS010000060.1"/>
</dbReference>
<dbReference type="Pfam" id="PF20009">
    <property type="entry name" value="GEVED"/>
    <property type="match status" value="1"/>
</dbReference>
<evidence type="ECO:0000256" key="1">
    <source>
        <dbReference type="ARBA" id="ARBA00022729"/>
    </source>
</evidence>
<dbReference type="InterPro" id="IPR003961">
    <property type="entry name" value="FN3_dom"/>
</dbReference>
<dbReference type="EMBL" id="JAANAS010000060">
    <property type="protein sequence ID" value="NGZ90231.1"/>
    <property type="molecule type" value="Genomic_DNA"/>
</dbReference>
<feature type="chain" id="PRO_5036893162" evidence="2">
    <location>
        <begin position="23"/>
        <end position="2093"/>
    </location>
</feature>
<dbReference type="NCBIfam" id="TIGR04183">
    <property type="entry name" value="Por_Secre_tail"/>
    <property type="match status" value="1"/>
</dbReference>
<keyword evidence="1 2" id="KW-0732">Signal</keyword>